<dbReference type="AlphaFoldDB" id="D5UGR0"/>
<dbReference type="NCBIfam" id="NF033848">
    <property type="entry name" value="VgrG_rel"/>
    <property type="match status" value="1"/>
</dbReference>
<keyword evidence="3" id="KW-1185">Reference proteome</keyword>
<evidence type="ECO:0000313" key="2">
    <source>
        <dbReference type="EMBL" id="ADG75158.1"/>
    </source>
</evidence>
<dbReference type="Proteomes" id="UP000000849">
    <property type="component" value="Chromosome"/>
</dbReference>
<evidence type="ECO:0000313" key="3">
    <source>
        <dbReference type="Proteomes" id="UP000000849"/>
    </source>
</evidence>
<dbReference type="SUPFAM" id="SSF69255">
    <property type="entry name" value="gp5 N-terminal domain-like"/>
    <property type="match status" value="1"/>
</dbReference>
<dbReference type="Pfam" id="PF05954">
    <property type="entry name" value="Phage_GPD"/>
    <property type="match status" value="1"/>
</dbReference>
<evidence type="ECO:0000259" key="1">
    <source>
        <dbReference type="Pfam" id="PF04717"/>
    </source>
</evidence>
<name>D5UGR0_CELFN</name>
<gene>
    <name evidence="2" type="ordered locus">Cfla_2267</name>
</gene>
<dbReference type="OrthoDB" id="1907165at2"/>
<feature type="domain" description="Gp5/Type VI secretion system Vgr protein OB-fold" evidence="1">
    <location>
        <begin position="378"/>
        <end position="451"/>
    </location>
</feature>
<protein>
    <submittedName>
        <fullName evidence="2">Rhs element Vgr protein</fullName>
    </submittedName>
</protein>
<organism evidence="2 3">
    <name type="scientific">Cellulomonas flavigena (strain ATCC 482 / DSM 20109 / BCRC 11376 / JCM 18109 / NBRC 3775 / NCIMB 8073 / NRS 134)</name>
    <dbReference type="NCBI Taxonomy" id="446466"/>
    <lineage>
        <taxon>Bacteria</taxon>
        <taxon>Bacillati</taxon>
        <taxon>Actinomycetota</taxon>
        <taxon>Actinomycetes</taxon>
        <taxon>Micrococcales</taxon>
        <taxon>Cellulomonadaceae</taxon>
        <taxon>Cellulomonas</taxon>
    </lineage>
</organism>
<dbReference type="SUPFAM" id="SSF69279">
    <property type="entry name" value="Phage tail proteins"/>
    <property type="match status" value="1"/>
</dbReference>
<dbReference type="STRING" id="446466.Cfla_2267"/>
<dbReference type="eggNOG" id="COG3501">
    <property type="taxonomic scope" value="Bacteria"/>
</dbReference>
<dbReference type="RefSeq" id="WP_013117492.1">
    <property type="nucleotide sequence ID" value="NC_014151.1"/>
</dbReference>
<dbReference type="KEGG" id="cfl:Cfla_2267"/>
<accession>D5UGR0</accession>
<dbReference type="InterPro" id="IPR037026">
    <property type="entry name" value="Vgr_OB-fold_dom_sf"/>
</dbReference>
<dbReference type="InterPro" id="IPR006531">
    <property type="entry name" value="Gp5/Vgr_OB"/>
</dbReference>
<dbReference type="InterPro" id="IPR047702">
    <property type="entry name" value="VgrG-rel"/>
</dbReference>
<dbReference type="Pfam" id="PF04717">
    <property type="entry name" value="Phage_base_V"/>
    <property type="match status" value="1"/>
</dbReference>
<dbReference type="Gene3D" id="2.40.50.230">
    <property type="entry name" value="Gp5 N-terminal domain"/>
    <property type="match status" value="1"/>
</dbReference>
<dbReference type="EMBL" id="CP001964">
    <property type="protein sequence ID" value="ADG75158.1"/>
    <property type="molecule type" value="Genomic_DNA"/>
</dbReference>
<sequence>MAHGEEHSASLLVDVEGQELPIDVRVLMVAASVDSSRNVPDMFVLRFSDEAGTVLTKGRFTIGARVRLRVQSSAPGAPAPLLDGEVTSLEAELDADGFHTVVRGLDRSHRLFRGRRMEAYRNMTVDEIARKVASRAGLRAGRCDVGGGPLEHTVQDNVNDWDFLTSLAAPRGAMVRVVDGALDLTRPAQASTAPSGGGARTNPYVLEKGTNLLWLRATVTAAGQVPEVEVRGWDVTQKQAVVAVAPGATTTVVLADADPARLAQTFSSPRYVQPAPSVGDPARCRAQATALADRIASGFAELEGTTHGSPAMRAGEPVTLRGMGSPFDGRYTLSAVRHEFTAEVGYVTSFTVAGASERSLYGTVVGAGRPAVTPGVLSAVVTDVKDPQGLGRVRVKFPVHSDQYESGWARVTAPGAGAGRGTGLLPEVGDEVLVAFGDGDMGDPYVLGGLYNGKDTPEPDQVNANDGKVQRRVFVSRTGMRVEHVEKPDGEELVLSTNKGAQKVRLVQKPDASIEIVSEGPVTVTAEKDVTVTAKKDVAVSTSTGAVTVTGADITLEGTKSVTLKAPKVTVDGTASVEVGAPTVKVAATATAELSGNATTTIRGGLVKIN</sequence>
<proteinExistence type="predicted"/>
<dbReference type="HOGENOM" id="CLU_462110_0_0_11"/>
<reference evidence="2 3" key="1">
    <citation type="journal article" date="2010" name="Stand. Genomic Sci.">
        <title>Complete genome sequence of Cellulomonas flavigena type strain (134).</title>
        <authorList>
            <person name="Abt B."/>
            <person name="Foster B."/>
            <person name="Lapidus A."/>
            <person name="Clum A."/>
            <person name="Sun H."/>
            <person name="Pukall R."/>
            <person name="Lucas S."/>
            <person name="Glavina Del Rio T."/>
            <person name="Nolan M."/>
            <person name="Tice H."/>
            <person name="Cheng J.F."/>
            <person name="Pitluck S."/>
            <person name="Liolios K."/>
            <person name="Ivanova N."/>
            <person name="Mavromatis K."/>
            <person name="Ovchinnikova G."/>
            <person name="Pati A."/>
            <person name="Goodwin L."/>
            <person name="Chen A."/>
            <person name="Palaniappan K."/>
            <person name="Land M."/>
            <person name="Hauser L."/>
            <person name="Chang Y.J."/>
            <person name="Jeffries C.D."/>
            <person name="Rohde M."/>
            <person name="Goker M."/>
            <person name="Woyke T."/>
            <person name="Bristow J."/>
            <person name="Eisen J.A."/>
            <person name="Markowitz V."/>
            <person name="Hugenholtz P."/>
            <person name="Kyrpides N.C."/>
            <person name="Klenk H.P."/>
        </authorList>
    </citation>
    <scope>NUCLEOTIDE SEQUENCE [LARGE SCALE GENOMIC DNA]</scope>
    <source>
        <strain evidence="3">ATCC 482 / DSM 20109 / BCRC 11376 / JCM 18109 / NBRC 3775 / NCIMB 8073 / NRS 134</strain>
    </source>
</reference>